<comment type="similarity">
    <text evidence="3 15">Belongs to the galactose-1-phosphate uridylyltransferase type 1 family.</text>
</comment>
<dbReference type="InterPro" id="IPR019779">
    <property type="entry name" value="GalP_UDPtransf1_His-AS"/>
</dbReference>
<feature type="domain" description="Galactose-1-phosphate uridyl transferase N-terminal" evidence="16">
    <location>
        <begin position="32"/>
        <end position="154"/>
    </location>
</feature>
<evidence type="ECO:0000256" key="8">
    <source>
        <dbReference type="ARBA" id="ARBA00022723"/>
    </source>
</evidence>
<dbReference type="AlphaFoldDB" id="B8E2X5"/>
<name>B8E2X5_DICTD</name>
<dbReference type="FunFam" id="3.30.428.10:FF:000038">
    <property type="entry name" value="Galactose-1-phosphate uridylyltransferase"/>
    <property type="match status" value="1"/>
</dbReference>
<dbReference type="Proteomes" id="UP000007719">
    <property type="component" value="Chromosome"/>
</dbReference>
<evidence type="ECO:0000256" key="2">
    <source>
        <dbReference type="ARBA" id="ARBA00004947"/>
    </source>
</evidence>
<keyword evidence="10 15" id="KW-0299">Galactose metabolism</keyword>
<evidence type="ECO:0000313" key="19">
    <source>
        <dbReference type="Proteomes" id="UP000007719"/>
    </source>
</evidence>
<dbReference type="Gene3D" id="3.30.428.10">
    <property type="entry name" value="HIT-like"/>
    <property type="match status" value="2"/>
</dbReference>
<keyword evidence="7 15" id="KW-0548">Nucleotidyltransferase</keyword>
<evidence type="ECO:0000256" key="9">
    <source>
        <dbReference type="ARBA" id="ARBA00022833"/>
    </source>
</evidence>
<keyword evidence="6 15" id="KW-0808">Transferase</keyword>
<dbReference type="PROSITE" id="PS00117">
    <property type="entry name" value="GAL_P_UDP_TRANSF_I"/>
    <property type="match status" value="1"/>
</dbReference>
<dbReference type="eggNOG" id="COG1085">
    <property type="taxonomic scope" value="Bacteria"/>
</dbReference>
<evidence type="ECO:0000256" key="13">
    <source>
        <dbReference type="PIRSR" id="PIRSR000808-1"/>
    </source>
</evidence>
<evidence type="ECO:0000256" key="4">
    <source>
        <dbReference type="ARBA" id="ARBA00012384"/>
    </source>
</evidence>
<dbReference type="CDD" id="cd00608">
    <property type="entry name" value="GalT"/>
    <property type="match status" value="1"/>
</dbReference>
<dbReference type="KEGG" id="dtu:Dtur_1196"/>
<feature type="binding site" evidence="14">
    <location>
        <position position="91"/>
    </location>
    <ligand>
        <name>Zn(2+)</name>
        <dbReference type="ChEBI" id="CHEBI:29105"/>
    </ligand>
</feature>
<dbReference type="PATRIC" id="fig|515635.4.peg.1233"/>
<feature type="binding site" evidence="14">
    <location>
        <position position="142"/>
    </location>
    <ligand>
        <name>Zn(2+)</name>
        <dbReference type="ChEBI" id="CHEBI:29105"/>
    </ligand>
</feature>
<feature type="domain" description="Galactose-1-phosphate uridyl transferase C-terminal" evidence="17">
    <location>
        <begin position="165"/>
        <end position="287"/>
    </location>
</feature>
<dbReference type="GO" id="GO:0005737">
    <property type="term" value="C:cytoplasm"/>
    <property type="evidence" value="ECO:0000318"/>
    <property type="project" value="GO_Central"/>
</dbReference>
<dbReference type="InterPro" id="IPR005850">
    <property type="entry name" value="GalP_Utransf_C"/>
</dbReference>
<reference evidence="19" key="1">
    <citation type="journal article" date="2016" name="Front. Microbiol.">
        <title>The complete genome sequence of hyperthermophile Dictyoglomus turgidum DSM 6724 reveals a specialized carbohydrate fermentor.</title>
        <authorList>
            <person name="Brumm P.J."/>
            <person name="Gowda K."/>
            <person name="Robb F.T."/>
            <person name="Mead D.A."/>
        </authorList>
    </citation>
    <scope>NUCLEOTIDE SEQUENCE [LARGE SCALE GENOMIC DNA]</scope>
    <source>
        <strain evidence="19">DSM 6724 / Z-1310</strain>
    </source>
</reference>
<feature type="binding site" evidence="14">
    <location>
        <position position="33"/>
    </location>
    <ligand>
        <name>Zn(2+)</name>
        <dbReference type="ChEBI" id="CHEBI:29105"/>
    </ligand>
</feature>
<dbReference type="HOGENOM" id="CLU_029960_1_1_0"/>
<keyword evidence="9 14" id="KW-0862">Zinc</keyword>
<proteinExistence type="inferred from homology"/>
<dbReference type="InterPro" id="IPR001937">
    <property type="entry name" value="GalP_UDPtransf1"/>
</dbReference>
<evidence type="ECO:0000313" key="18">
    <source>
        <dbReference type="EMBL" id="ACK42475.1"/>
    </source>
</evidence>
<comment type="catalytic activity">
    <reaction evidence="1 15">
        <text>alpha-D-galactose 1-phosphate + UDP-alpha-D-glucose = alpha-D-glucose 1-phosphate + UDP-alpha-D-galactose</text>
        <dbReference type="Rhea" id="RHEA:13989"/>
        <dbReference type="ChEBI" id="CHEBI:58336"/>
        <dbReference type="ChEBI" id="CHEBI:58601"/>
        <dbReference type="ChEBI" id="CHEBI:58885"/>
        <dbReference type="ChEBI" id="CHEBI:66914"/>
        <dbReference type="EC" id="2.7.7.12"/>
    </reaction>
</comment>
<evidence type="ECO:0000259" key="16">
    <source>
        <dbReference type="Pfam" id="PF01087"/>
    </source>
</evidence>
<feature type="binding site" evidence="14">
    <location>
        <position position="36"/>
    </location>
    <ligand>
        <name>Zn(2+)</name>
        <dbReference type="ChEBI" id="CHEBI:29105"/>
    </ligand>
</feature>
<keyword evidence="8 14" id="KW-0479">Metal-binding</keyword>
<dbReference type="STRING" id="515635.Dtur_1196"/>
<sequence>MSSELRWHPFLKEWVIVAGKVQERPVLPARNACPLCYGGIEVPKPFDIAVFENRYPSLTKETPDITEWEDEIYKVKGGKGVCEVVLYTMDHDSSMSRMPLEQIEKLILVWEDRYKDLGSLDFIQYVLIFENRGEIVGVSLHHPHGQIYAFPFIPPIIEKELKATNEFYEEYKKCLFCSILEKELKEEKRIVYENKYFTAFMPFYGKYPFELHIYSKRHLGSLTEMTYAEKMYLAEIIQKITKAYDNVYGFNFSYMMVFHQKPVKGDYPNYHFHVEFYSLHRAKDKIKYLASVESGAGTFINPLPPEESAELMRESLRRISKNEK</sequence>
<dbReference type="EC" id="2.7.7.12" evidence="4 12"/>
<dbReference type="InterPro" id="IPR036265">
    <property type="entry name" value="HIT-like_sf"/>
</dbReference>
<dbReference type="PANTHER" id="PTHR11943:SF1">
    <property type="entry name" value="GALACTOSE-1-PHOSPHATE URIDYLYLTRANSFERASE"/>
    <property type="match status" value="1"/>
</dbReference>
<dbReference type="SUPFAM" id="SSF54197">
    <property type="entry name" value="HIT-like"/>
    <property type="match status" value="2"/>
</dbReference>
<evidence type="ECO:0000256" key="7">
    <source>
        <dbReference type="ARBA" id="ARBA00022695"/>
    </source>
</evidence>
<evidence type="ECO:0000256" key="6">
    <source>
        <dbReference type="ARBA" id="ARBA00022679"/>
    </source>
</evidence>
<dbReference type="GO" id="GO:0008108">
    <property type="term" value="F:UDP-glucose:hexose-1-phosphate uridylyltransferase activity"/>
    <property type="evidence" value="ECO:0000318"/>
    <property type="project" value="GO_Central"/>
</dbReference>
<evidence type="ECO:0000259" key="17">
    <source>
        <dbReference type="Pfam" id="PF02744"/>
    </source>
</evidence>
<evidence type="ECO:0000256" key="12">
    <source>
        <dbReference type="NCBIfam" id="TIGR00209"/>
    </source>
</evidence>
<keyword evidence="11 15" id="KW-0119">Carbohydrate metabolism</keyword>
<dbReference type="Pfam" id="PF01087">
    <property type="entry name" value="GalP_UDP_transf"/>
    <property type="match status" value="1"/>
</dbReference>
<evidence type="ECO:0000256" key="15">
    <source>
        <dbReference type="RuleBase" id="RU000506"/>
    </source>
</evidence>
<dbReference type="GO" id="GO:0033499">
    <property type="term" value="P:galactose catabolic process via UDP-galactose, Leloir pathway"/>
    <property type="evidence" value="ECO:0000318"/>
    <property type="project" value="GO_Central"/>
</dbReference>
<dbReference type="RefSeq" id="WP_012583557.1">
    <property type="nucleotide sequence ID" value="NC_011661.1"/>
</dbReference>
<comment type="cofactor">
    <cofactor evidence="14">
        <name>Zn(2+)</name>
        <dbReference type="ChEBI" id="CHEBI:29105"/>
    </cofactor>
    <text evidence="14">Binds 1 zinc ion per subunit.</text>
</comment>
<evidence type="ECO:0000256" key="11">
    <source>
        <dbReference type="ARBA" id="ARBA00023277"/>
    </source>
</evidence>
<dbReference type="EMBL" id="CP001251">
    <property type="protein sequence ID" value="ACK42475.1"/>
    <property type="molecule type" value="Genomic_DNA"/>
</dbReference>
<protein>
    <recommendedName>
        <fullName evidence="5 12">Galactose-1-phosphate uridylyltransferase</fullName>
        <ecNumber evidence="4 12">2.7.7.12</ecNumber>
    </recommendedName>
</protein>
<organism evidence="18 19">
    <name type="scientific">Dictyoglomus turgidum (strain DSM 6724 / Z-1310)</name>
    <dbReference type="NCBI Taxonomy" id="515635"/>
    <lineage>
        <taxon>Bacteria</taxon>
        <taxon>Pseudomonadati</taxon>
        <taxon>Dictyoglomota</taxon>
        <taxon>Dictyoglomia</taxon>
        <taxon>Dictyoglomales</taxon>
        <taxon>Dictyoglomaceae</taxon>
        <taxon>Dictyoglomus</taxon>
    </lineage>
</organism>
<evidence type="ECO:0000256" key="3">
    <source>
        <dbReference type="ARBA" id="ARBA00010951"/>
    </source>
</evidence>
<dbReference type="OrthoDB" id="9769064at2"/>
<dbReference type="GO" id="GO:0008270">
    <property type="term" value="F:zinc ion binding"/>
    <property type="evidence" value="ECO:0007669"/>
    <property type="project" value="InterPro"/>
</dbReference>
<evidence type="ECO:0000256" key="10">
    <source>
        <dbReference type="ARBA" id="ARBA00023144"/>
    </source>
</evidence>
<dbReference type="UniPathway" id="UPA00214"/>
<dbReference type="Pfam" id="PF02744">
    <property type="entry name" value="GalP_UDP_tr_C"/>
    <property type="match status" value="1"/>
</dbReference>
<feature type="active site" description="Tele-UMP-histidine intermediate" evidence="13">
    <location>
        <position position="144"/>
    </location>
</feature>
<evidence type="ECO:0000256" key="5">
    <source>
        <dbReference type="ARBA" id="ARBA00016340"/>
    </source>
</evidence>
<gene>
    <name evidence="18" type="ordered locus">Dtur_1196</name>
</gene>
<dbReference type="InParanoid" id="B8E2X5"/>
<dbReference type="InterPro" id="IPR005849">
    <property type="entry name" value="GalP_Utransf_N"/>
</dbReference>
<comment type="pathway">
    <text evidence="2 15">Carbohydrate metabolism; galactose metabolism.</text>
</comment>
<accession>B8E2X5</accession>
<dbReference type="EnsemblBacteria" id="ACK42475">
    <property type="protein sequence ID" value="ACK42475"/>
    <property type="gene ID" value="Dtur_1196"/>
</dbReference>
<evidence type="ECO:0000256" key="1">
    <source>
        <dbReference type="ARBA" id="ARBA00001107"/>
    </source>
</evidence>
<keyword evidence="19" id="KW-1185">Reference proteome</keyword>
<dbReference type="PANTHER" id="PTHR11943">
    <property type="entry name" value="GALACTOSE-1-PHOSPHATE URIDYLYLTRANSFERASE"/>
    <property type="match status" value="1"/>
</dbReference>
<dbReference type="NCBIfam" id="TIGR00209">
    <property type="entry name" value="galT_1"/>
    <property type="match status" value="1"/>
</dbReference>
<dbReference type="PIRSF" id="PIRSF000808">
    <property type="entry name" value="GalT"/>
    <property type="match status" value="1"/>
</dbReference>
<evidence type="ECO:0000256" key="14">
    <source>
        <dbReference type="PIRSR" id="PIRSR000808-3"/>
    </source>
</evidence>